<organism evidence="5 6">
    <name type="scientific">Aureispira anguillae</name>
    <dbReference type="NCBI Taxonomy" id="2864201"/>
    <lineage>
        <taxon>Bacteria</taxon>
        <taxon>Pseudomonadati</taxon>
        <taxon>Bacteroidota</taxon>
        <taxon>Saprospiria</taxon>
        <taxon>Saprospirales</taxon>
        <taxon>Saprospiraceae</taxon>
        <taxon>Aureispira</taxon>
    </lineage>
</organism>
<dbReference type="PROSITE" id="PS51585">
    <property type="entry name" value="SAM_MT_TPMT"/>
    <property type="match status" value="1"/>
</dbReference>
<keyword evidence="1" id="KW-0597">Phosphoprotein</keyword>
<dbReference type="Proteomes" id="UP001060919">
    <property type="component" value="Chromosome"/>
</dbReference>
<dbReference type="InterPro" id="IPR008854">
    <property type="entry name" value="TPMT"/>
</dbReference>
<protein>
    <submittedName>
        <fullName evidence="5">TPMT family class I SAM-dependent methyltransferase</fullName>
    </submittedName>
</protein>
<dbReference type="Gene3D" id="3.40.50.150">
    <property type="entry name" value="Vaccinia Virus protein VP39"/>
    <property type="match status" value="1"/>
</dbReference>
<evidence type="ECO:0000256" key="2">
    <source>
        <dbReference type="ARBA" id="ARBA00022603"/>
    </source>
</evidence>
<dbReference type="CDD" id="cd02440">
    <property type="entry name" value="AdoMet_MTases"/>
    <property type="match status" value="1"/>
</dbReference>
<evidence type="ECO:0000256" key="4">
    <source>
        <dbReference type="ARBA" id="ARBA00022691"/>
    </source>
</evidence>
<dbReference type="RefSeq" id="WP_264788274.1">
    <property type="nucleotide sequence ID" value="NZ_AP026867.1"/>
</dbReference>
<dbReference type="Pfam" id="PF05724">
    <property type="entry name" value="TPMT"/>
    <property type="match status" value="1"/>
</dbReference>
<evidence type="ECO:0000256" key="3">
    <source>
        <dbReference type="ARBA" id="ARBA00022679"/>
    </source>
</evidence>
<sequence>MLTKEYWKDRYQTQQMGWDAGQITRPIKTYFDAVEDKSVKILIPGCGNAHEAAYLFNQGFTNLYLCDWAQEPLDNFAQQHPSFPKEQLICANFFELEEKDFDYIVEQTFFCALTPSLRPQYALKMAQILKEGGLLVGLLFSAALDLGREGPPFGGNKAEYIGYFEPYFSNLSIEPCLNSIPPRAGVELFIELTK</sequence>
<dbReference type="PANTHER" id="PTHR32183">
    <property type="match status" value="1"/>
</dbReference>
<dbReference type="KEGG" id="aup:AsAng_0036590"/>
<keyword evidence="3" id="KW-0808">Transferase</keyword>
<dbReference type="AlphaFoldDB" id="A0A915YH57"/>
<proteinExistence type="predicted"/>
<dbReference type="EMBL" id="AP026867">
    <property type="protein sequence ID" value="BDS12934.1"/>
    <property type="molecule type" value="Genomic_DNA"/>
</dbReference>
<dbReference type="GO" id="GO:0008757">
    <property type="term" value="F:S-adenosylmethionine-dependent methyltransferase activity"/>
    <property type="evidence" value="ECO:0007669"/>
    <property type="project" value="InterPro"/>
</dbReference>
<evidence type="ECO:0000256" key="1">
    <source>
        <dbReference type="ARBA" id="ARBA00022553"/>
    </source>
</evidence>
<accession>A0A915YH57</accession>
<keyword evidence="2 5" id="KW-0489">Methyltransferase</keyword>
<keyword evidence="6" id="KW-1185">Reference proteome</keyword>
<keyword evidence="4" id="KW-0949">S-adenosyl-L-methionine</keyword>
<name>A0A915YH57_9BACT</name>
<dbReference type="GO" id="GO:0032259">
    <property type="term" value="P:methylation"/>
    <property type="evidence" value="ECO:0007669"/>
    <property type="project" value="UniProtKB-KW"/>
</dbReference>
<dbReference type="SUPFAM" id="SSF53335">
    <property type="entry name" value="S-adenosyl-L-methionine-dependent methyltransferases"/>
    <property type="match status" value="1"/>
</dbReference>
<gene>
    <name evidence="5" type="ORF">AsAng_0036590</name>
</gene>
<dbReference type="InterPro" id="IPR029063">
    <property type="entry name" value="SAM-dependent_MTases_sf"/>
</dbReference>
<evidence type="ECO:0000313" key="5">
    <source>
        <dbReference type="EMBL" id="BDS12934.1"/>
    </source>
</evidence>
<dbReference type="PANTHER" id="PTHR32183:SF6">
    <property type="entry name" value="CYSTEINE SULFINATE DESULFINASE_CYSTEINE DESULFURASE AND RELATED ENZYMES"/>
    <property type="match status" value="1"/>
</dbReference>
<evidence type="ECO:0000313" key="6">
    <source>
        <dbReference type="Proteomes" id="UP001060919"/>
    </source>
</evidence>
<reference evidence="5" key="1">
    <citation type="submission" date="2022-09" db="EMBL/GenBank/DDBJ databases">
        <title>Aureispira anguillicida sp. nov., isolated from Leptocephalus of Japanese eel Anguilla japonica.</title>
        <authorList>
            <person name="Yuasa K."/>
            <person name="Mekata T."/>
            <person name="Ikunari K."/>
        </authorList>
    </citation>
    <scope>NUCLEOTIDE SEQUENCE</scope>
    <source>
        <strain evidence="5">EL160426</strain>
    </source>
</reference>